<evidence type="ECO:0000313" key="3">
    <source>
        <dbReference type="EMBL" id="MFC6197187.1"/>
    </source>
</evidence>
<dbReference type="Pfam" id="PF04909">
    <property type="entry name" value="Amidohydro_2"/>
    <property type="match status" value="1"/>
</dbReference>
<dbReference type="EMBL" id="JBHSSW010000004">
    <property type="protein sequence ID" value="MFC6197187.1"/>
    <property type="molecule type" value="Genomic_DNA"/>
</dbReference>
<dbReference type="PANTHER" id="PTHR43569">
    <property type="entry name" value="AMIDOHYDROLASE"/>
    <property type="match status" value="1"/>
</dbReference>
<sequence length="331" mass="37893">MYDRDEWLSSYREEIIDPDREIIDPHHHLWAWRSLKPYLLDELWADTMDGHKVSQTVYIECGWGYREDGPEHLKSVGETEFVADIAAQAAKKPDQPQIGAIVSRVDLRHPDVDATLEAHEKAGNGLFRGVRFMAAFDDEPTLSIPPHAPEGLFQDSAFRRGLHRLGELGFSFEAWQYHHQLRDVRDLARACPETTIVLDHFSTPLGVGKYEGKRDDIFNAWKVDMKDLASCRNVVAKLGGLSMVDNGWGYHLGEKPTSSDQIVADQARYYHHTIDAFGPERCMFESNFPVDRASVSYHVLWNAFKKIANRYNETEKDQLFAGTARRVYKLS</sequence>
<evidence type="ECO:0000259" key="2">
    <source>
        <dbReference type="Pfam" id="PF04909"/>
    </source>
</evidence>
<dbReference type="InterPro" id="IPR052350">
    <property type="entry name" value="Metallo-dep_Lactonases"/>
</dbReference>
<dbReference type="InterPro" id="IPR032466">
    <property type="entry name" value="Metal_Hydrolase"/>
</dbReference>
<dbReference type="InterPro" id="IPR006680">
    <property type="entry name" value="Amidohydro-rel"/>
</dbReference>
<comment type="caution">
    <text evidence="3">The sequence shown here is derived from an EMBL/GenBank/DDBJ whole genome shotgun (WGS) entry which is preliminary data.</text>
</comment>
<name>A0ABW1S6B4_9PROT</name>
<feature type="domain" description="Amidohydrolase-related" evidence="2">
    <location>
        <begin position="23"/>
        <end position="330"/>
    </location>
</feature>
<dbReference type="RefSeq" id="WP_377375708.1">
    <property type="nucleotide sequence ID" value="NZ_JBHSSW010000004.1"/>
</dbReference>
<proteinExistence type="inferred from homology"/>
<reference evidence="4" key="1">
    <citation type="journal article" date="2019" name="Int. J. Syst. Evol. Microbiol.">
        <title>The Global Catalogue of Microorganisms (GCM) 10K type strain sequencing project: providing services to taxonomists for standard genome sequencing and annotation.</title>
        <authorList>
            <consortium name="The Broad Institute Genomics Platform"/>
            <consortium name="The Broad Institute Genome Sequencing Center for Infectious Disease"/>
            <person name="Wu L."/>
            <person name="Ma J."/>
        </authorList>
    </citation>
    <scope>NUCLEOTIDE SEQUENCE [LARGE SCALE GENOMIC DNA]</scope>
    <source>
        <strain evidence="4">CGMCC-1.15741</strain>
    </source>
</reference>
<dbReference type="PANTHER" id="PTHR43569:SF1">
    <property type="entry name" value="BLL3371 PROTEIN"/>
    <property type="match status" value="1"/>
</dbReference>
<protein>
    <submittedName>
        <fullName evidence="3">Amidohydrolase family protein</fullName>
    </submittedName>
</protein>
<dbReference type="Proteomes" id="UP001596303">
    <property type="component" value="Unassembled WGS sequence"/>
</dbReference>
<dbReference type="Gene3D" id="3.20.20.140">
    <property type="entry name" value="Metal-dependent hydrolases"/>
    <property type="match status" value="1"/>
</dbReference>
<organism evidence="3 4">
    <name type="scientific">Ponticaulis profundi</name>
    <dbReference type="NCBI Taxonomy" id="2665222"/>
    <lineage>
        <taxon>Bacteria</taxon>
        <taxon>Pseudomonadati</taxon>
        <taxon>Pseudomonadota</taxon>
        <taxon>Alphaproteobacteria</taxon>
        <taxon>Hyphomonadales</taxon>
        <taxon>Hyphomonadaceae</taxon>
        <taxon>Ponticaulis</taxon>
    </lineage>
</organism>
<evidence type="ECO:0000256" key="1">
    <source>
        <dbReference type="ARBA" id="ARBA00038310"/>
    </source>
</evidence>
<evidence type="ECO:0000313" key="4">
    <source>
        <dbReference type="Proteomes" id="UP001596303"/>
    </source>
</evidence>
<accession>A0ABW1S6B4</accession>
<gene>
    <name evidence="3" type="ORF">ACFQDM_03815</name>
</gene>
<comment type="similarity">
    <text evidence="1">Belongs to the metallo-dependent hydrolases superfamily.</text>
</comment>
<keyword evidence="4" id="KW-1185">Reference proteome</keyword>
<dbReference type="SUPFAM" id="SSF51556">
    <property type="entry name" value="Metallo-dependent hydrolases"/>
    <property type="match status" value="1"/>
</dbReference>